<evidence type="ECO:0000256" key="10">
    <source>
        <dbReference type="ARBA" id="ARBA00023295"/>
    </source>
</evidence>
<keyword evidence="16" id="KW-1185">Reference proteome</keyword>
<dbReference type="Pfam" id="PF00730">
    <property type="entry name" value="HhH-GPD"/>
    <property type="match status" value="1"/>
</dbReference>
<dbReference type="OrthoDB" id="238681at2759"/>
<dbReference type="EMBL" id="KZ084086">
    <property type="protein sequence ID" value="OSD08621.1"/>
    <property type="molecule type" value="Genomic_DNA"/>
</dbReference>
<evidence type="ECO:0000256" key="13">
    <source>
        <dbReference type="SAM" id="SignalP"/>
    </source>
</evidence>
<accession>A0A1Y2J824</accession>
<keyword evidence="6" id="KW-0234">DNA repair</keyword>
<dbReference type="GO" id="GO:0140078">
    <property type="term" value="F:class I DNA-(apurinic or apyrimidinic site) endonuclease activity"/>
    <property type="evidence" value="ECO:0007669"/>
    <property type="project" value="UniProtKB-EC"/>
</dbReference>
<dbReference type="Gene3D" id="1.10.1670.10">
    <property type="entry name" value="Helix-hairpin-Helix base-excision DNA repair enzymes (C-terminal)"/>
    <property type="match status" value="1"/>
</dbReference>
<dbReference type="Gene3D" id="1.10.340.30">
    <property type="entry name" value="Hypothetical protein, domain 2"/>
    <property type="match status" value="1"/>
</dbReference>
<keyword evidence="13" id="KW-0732">Signal</keyword>
<dbReference type="PANTHER" id="PTHR10242">
    <property type="entry name" value="8-OXOGUANINE DNA GLYCOSYLASE"/>
    <property type="match status" value="1"/>
</dbReference>
<evidence type="ECO:0000256" key="12">
    <source>
        <dbReference type="SAM" id="MobiDB-lite"/>
    </source>
</evidence>
<dbReference type="SUPFAM" id="SSF48150">
    <property type="entry name" value="DNA-glycosylase"/>
    <property type="match status" value="1"/>
</dbReference>
<name>A0A1Y2J824_TRAC3</name>
<keyword evidence="4" id="KW-0227">DNA damage</keyword>
<feature type="region of interest" description="Disordered" evidence="12">
    <location>
        <begin position="425"/>
        <end position="447"/>
    </location>
</feature>
<keyword evidence="5" id="KW-0378">Hydrolase</keyword>
<evidence type="ECO:0000259" key="14">
    <source>
        <dbReference type="SMART" id="SM00478"/>
    </source>
</evidence>
<dbReference type="CDD" id="cd00056">
    <property type="entry name" value="ENDO3c"/>
    <property type="match status" value="1"/>
</dbReference>
<dbReference type="STRING" id="1353009.A0A1Y2J824"/>
<organism evidence="15 16">
    <name type="scientific">Trametes coccinea (strain BRFM310)</name>
    <name type="common">Pycnoporus coccineus</name>
    <dbReference type="NCBI Taxonomy" id="1353009"/>
    <lineage>
        <taxon>Eukaryota</taxon>
        <taxon>Fungi</taxon>
        <taxon>Dikarya</taxon>
        <taxon>Basidiomycota</taxon>
        <taxon>Agaricomycotina</taxon>
        <taxon>Agaricomycetes</taxon>
        <taxon>Polyporales</taxon>
        <taxon>Polyporaceae</taxon>
        <taxon>Trametes</taxon>
    </lineage>
</organism>
<dbReference type="InterPro" id="IPR052054">
    <property type="entry name" value="Oxidative_DNA_repair_enzyme"/>
</dbReference>
<evidence type="ECO:0000256" key="1">
    <source>
        <dbReference type="ARBA" id="ARBA00004123"/>
    </source>
</evidence>
<evidence type="ECO:0000256" key="6">
    <source>
        <dbReference type="ARBA" id="ARBA00023204"/>
    </source>
</evidence>
<dbReference type="InterPro" id="IPR003265">
    <property type="entry name" value="HhH-GPD_domain"/>
</dbReference>
<evidence type="ECO:0000256" key="4">
    <source>
        <dbReference type="ARBA" id="ARBA00022763"/>
    </source>
</evidence>
<evidence type="ECO:0000256" key="3">
    <source>
        <dbReference type="ARBA" id="ARBA00012720"/>
    </source>
</evidence>
<feature type="compositionally biased region" description="Polar residues" evidence="12">
    <location>
        <begin position="438"/>
        <end position="447"/>
    </location>
</feature>
<keyword evidence="7" id="KW-0456">Lyase</keyword>
<dbReference type="PANTHER" id="PTHR10242:SF2">
    <property type="entry name" value="N-GLYCOSYLASE_DNA LYASE"/>
    <property type="match status" value="1"/>
</dbReference>
<evidence type="ECO:0000256" key="5">
    <source>
        <dbReference type="ARBA" id="ARBA00022801"/>
    </source>
</evidence>
<dbReference type="GO" id="GO:0005634">
    <property type="term" value="C:nucleus"/>
    <property type="evidence" value="ECO:0007669"/>
    <property type="project" value="UniProtKB-SubCell"/>
</dbReference>
<evidence type="ECO:0000313" key="15">
    <source>
        <dbReference type="EMBL" id="OSD08621.1"/>
    </source>
</evidence>
<feature type="compositionally biased region" description="Low complexity" evidence="12">
    <location>
        <begin position="366"/>
        <end position="388"/>
    </location>
</feature>
<keyword evidence="9" id="KW-0511">Multifunctional enzyme</keyword>
<dbReference type="GO" id="GO:0034039">
    <property type="term" value="F:8-oxo-7,8-dihydroguanine DNA N-glycosylase activity"/>
    <property type="evidence" value="ECO:0007669"/>
    <property type="project" value="TreeGrafter"/>
</dbReference>
<feature type="domain" description="HhH-GPD" evidence="14">
    <location>
        <begin position="149"/>
        <end position="344"/>
    </location>
</feature>
<feature type="signal peptide" evidence="13">
    <location>
        <begin position="1"/>
        <end position="22"/>
    </location>
</feature>
<dbReference type="FunFam" id="1.10.1670.10:FF:000005">
    <property type="entry name" value="N-glycosylase/DNA lyase OGG1"/>
    <property type="match status" value="1"/>
</dbReference>
<dbReference type="GO" id="GO:0003684">
    <property type="term" value="F:damaged DNA binding"/>
    <property type="evidence" value="ECO:0007669"/>
    <property type="project" value="InterPro"/>
</dbReference>
<evidence type="ECO:0000256" key="11">
    <source>
        <dbReference type="ARBA" id="ARBA00044632"/>
    </source>
</evidence>
<keyword evidence="10" id="KW-0326">Glycosidase</keyword>
<protein>
    <recommendedName>
        <fullName evidence="3">DNA-(apurinic or apyrimidinic site) lyase</fullName>
        <ecNumber evidence="3">4.2.99.18</ecNumber>
    </recommendedName>
</protein>
<proteinExistence type="inferred from homology"/>
<dbReference type="InterPro" id="IPR012904">
    <property type="entry name" value="OGG_N"/>
</dbReference>
<dbReference type="GO" id="GO:0006285">
    <property type="term" value="P:base-excision repair, AP site formation"/>
    <property type="evidence" value="ECO:0007669"/>
    <property type="project" value="UniProtKB-ARBA"/>
</dbReference>
<evidence type="ECO:0000256" key="7">
    <source>
        <dbReference type="ARBA" id="ARBA00023239"/>
    </source>
</evidence>
<gene>
    <name evidence="15" type="ORF">PYCCODRAFT_1380339</name>
</gene>
<comment type="catalytic activity">
    <reaction evidence="11">
        <text>2'-deoxyribonucleotide-(2'-deoxyribose 5'-phosphate)-2'-deoxyribonucleotide-DNA = a 3'-end 2'-deoxyribonucleotide-(2,3-dehydro-2,3-deoxyribose 5'-phosphate)-DNA + a 5'-end 5'-phospho-2'-deoxyribonucleoside-DNA + H(+)</text>
        <dbReference type="Rhea" id="RHEA:66592"/>
        <dbReference type="Rhea" id="RHEA-COMP:13180"/>
        <dbReference type="Rhea" id="RHEA-COMP:16897"/>
        <dbReference type="Rhea" id="RHEA-COMP:17067"/>
        <dbReference type="ChEBI" id="CHEBI:15378"/>
        <dbReference type="ChEBI" id="CHEBI:136412"/>
        <dbReference type="ChEBI" id="CHEBI:157695"/>
        <dbReference type="ChEBI" id="CHEBI:167181"/>
        <dbReference type="EC" id="4.2.99.18"/>
    </reaction>
</comment>
<feature type="region of interest" description="Disordered" evidence="12">
    <location>
        <begin position="355"/>
        <end position="404"/>
    </location>
</feature>
<dbReference type="InterPro" id="IPR023170">
    <property type="entry name" value="HhH_base_excis_C"/>
</dbReference>
<sequence>MSMAIPMGFHALPLPLAQLSLAAVLKCGQSFRWSILPLPTSELPVADGSVPAHEYRLCLRDRVVCLRQSRDALFYRSVFPASVPEESLETKEAETLAWIRDYFQLDIDLAELYRQWSLADPVFHRLQDRFEGIRMLRQDPFENLISFICSSNNNIARITKMVKSLCQHYSPPLLSLPLPSGSTLPEETYHPFPPPSALAPPEVSAKLRSLGFGYRADFIQRTAAMLVGAHGVSRHPKTLMEPSEEWLITLRNMATPEARAELLKFVGVGRKVADCVLLMSLDKREVIPVDTHVHQIAIKHYGLKSASKTANMNPKLYDEVSTKLASVWGDYAGWAHSVLFTSDLKSFASYRIASTPASPSLTPDRPSSSSPASTPSISTPTSETPTTTTKRKRALSAEKPPARTARLVEIADSLPELAIAESTYSLAERVKRRRRGAPSSQPLSPAA</sequence>
<feature type="chain" id="PRO_5013390888" description="DNA-(apurinic or apyrimidinic site) lyase" evidence="13">
    <location>
        <begin position="23"/>
        <end position="447"/>
    </location>
</feature>
<evidence type="ECO:0000256" key="8">
    <source>
        <dbReference type="ARBA" id="ARBA00023242"/>
    </source>
</evidence>
<dbReference type="Gene3D" id="3.30.310.40">
    <property type="match status" value="1"/>
</dbReference>
<evidence type="ECO:0000313" key="16">
    <source>
        <dbReference type="Proteomes" id="UP000193067"/>
    </source>
</evidence>
<dbReference type="GO" id="GO:0006289">
    <property type="term" value="P:nucleotide-excision repair"/>
    <property type="evidence" value="ECO:0007669"/>
    <property type="project" value="InterPro"/>
</dbReference>
<keyword evidence="8" id="KW-0539">Nucleus</keyword>
<dbReference type="SMART" id="SM00478">
    <property type="entry name" value="ENDO3c"/>
    <property type="match status" value="1"/>
</dbReference>
<reference evidence="15 16" key="1">
    <citation type="journal article" date="2015" name="Biotechnol. Biofuels">
        <title>Enhanced degradation of softwood versus hardwood by the white-rot fungus Pycnoporus coccineus.</title>
        <authorList>
            <person name="Couturier M."/>
            <person name="Navarro D."/>
            <person name="Chevret D."/>
            <person name="Henrissat B."/>
            <person name="Piumi F."/>
            <person name="Ruiz-Duenas F.J."/>
            <person name="Martinez A.T."/>
            <person name="Grigoriev I.V."/>
            <person name="Riley R."/>
            <person name="Lipzen A."/>
            <person name="Berrin J.G."/>
            <person name="Master E.R."/>
            <person name="Rosso M.N."/>
        </authorList>
    </citation>
    <scope>NUCLEOTIDE SEQUENCE [LARGE SCALE GENOMIC DNA]</scope>
    <source>
        <strain evidence="15 16">BRFM310</strain>
    </source>
</reference>
<dbReference type="Proteomes" id="UP000193067">
    <property type="component" value="Unassembled WGS sequence"/>
</dbReference>
<comment type="subcellular location">
    <subcellularLocation>
        <location evidence="1">Nucleus</location>
    </subcellularLocation>
</comment>
<evidence type="ECO:0000256" key="9">
    <source>
        <dbReference type="ARBA" id="ARBA00023268"/>
    </source>
</evidence>
<dbReference type="SUPFAM" id="SSF55945">
    <property type="entry name" value="TATA-box binding protein-like"/>
    <property type="match status" value="1"/>
</dbReference>
<evidence type="ECO:0000256" key="2">
    <source>
        <dbReference type="ARBA" id="ARBA00010679"/>
    </source>
</evidence>
<dbReference type="Pfam" id="PF07934">
    <property type="entry name" value="OGG_N"/>
    <property type="match status" value="1"/>
</dbReference>
<dbReference type="EC" id="4.2.99.18" evidence="3"/>
<dbReference type="AlphaFoldDB" id="A0A1Y2J824"/>
<dbReference type="InterPro" id="IPR011257">
    <property type="entry name" value="DNA_glycosylase"/>
</dbReference>
<comment type="similarity">
    <text evidence="2">Belongs to the type-1 OGG1 family.</text>
</comment>